<evidence type="ECO:0000256" key="4">
    <source>
        <dbReference type="ARBA" id="ARBA00022989"/>
    </source>
</evidence>
<dbReference type="RefSeq" id="WP_012876587.1">
    <property type="nucleotide sequence ID" value="NC_013526.1"/>
</dbReference>
<dbReference type="STRING" id="525904.Tter_2668"/>
<feature type="transmembrane region" description="Helical" evidence="6">
    <location>
        <begin position="77"/>
        <end position="97"/>
    </location>
</feature>
<dbReference type="AlphaFoldDB" id="D1CII5"/>
<protein>
    <submittedName>
        <fullName evidence="7">Phosphate transporter</fullName>
    </submittedName>
</protein>
<dbReference type="EMBL" id="CP001826">
    <property type="protein sequence ID" value="ACZ43556.1"/>
    <property type="molecule type" value="Genomic_DNA"/>
</dbReference>
<keyword evidence="3 6" id="KW-0812">Transmembrane</keyword>
<dbReference type="PANTHER" id="PTHR11101">
    <property type="entry name" value="PHOSPHATE TRANSPORTER"/>
    <property type="match status" value="1"/>
</dbReference>
<keyword evidence="5 6" id="KW-0472">Membrane</keyword>
<organism evidence="7 8">
    <name type="scientific">Thermobaculum terrenum (strain ATCC BAA-798 / CCMEE 7001 / YNP1)</name>
    <dbReference type="NCBI Taxonomy" id="525904"/>
    <lineage>
        <taxon>Bacteria</taxon>
        <taxon>Bacillati</taxon>
        <taxon>Chloroflexota</taxon>
        <taxon>Chloroflexia</taxon>
        <taxon>Candidatus Thermobaculales</taxon>
        <taxon>Candidatus Thermobaculaceae</taxon>
        <taxon>Thermobaculum</taxon>
    </lineage>
</organism>
<dbReference type="GO" id="GO:0005315">
    <property type="term" value="F:phosphate transmembrane transporter activity"/>
    <property type="evidence" value="ECO:0007669"/>
    <property type="project" value="InterPro"/>
</dbReference>
<comment type="subcellular location">
    <subcellularLocation>
        <location evidence="1">Membrane</location>
        <topology evidence="1">Multi-pass membrane protein</topology>
    </subcellularLocation>
</comment>
<evidence type="ECO:0000256" key="5">
    <source>
        <dbReference type="ARBA" id="ARBA00023136"/>
    </source>
</evidence>
<feature type="transmembrane region" description="Helical" evidence="6">
    <location>
        <begin position="44"/>
        <end position="65"/>
    </location>
</feature>
<keyword evidence="8" id="KW-1185">Reference proteome</keyword>
<evidence type="ECO:0000313" key="7">
    <source>
        <dbReference type="EMBL" id="ACZ43556.1"/>
    </source>
</evidence>
<sequence length="331" mass="34495">MGEGVVLFLLAMFLGYVYAFVGGFTDAANAIATSVGTRVLSPRAAVIMAGVCNLLGGMTGTAVAVTIGRGIVDPDVLTLLTVVAALGGAMSWSLITYRFGIPVSETHGLVGGLVGAGVATAGLDVVQWQGVTKVLLAIFTSPSLGFIGGMLLITLIYWLCRGMGRRQANRLFGHLQRLSAAYMAFSHGRNDAQKPMGVLALAMTLHFGWEELVVPLWVAASAATVAAIGTAYGGWRIIRTIGIKMVDLKPVEGFAAEVSGASVIQVASELGIPISTTHAITSSIVGVGVTRRTTAVSWGLAGNIMLSWMLTVPATMVLGWLYLVVLRSLLS</sequence>
<dbReference type="PANTHER" id="PTHR11101:SF80">
    <property type="entry name" value="PHOSPHATE TRANSPORTER"/>
    <property type="match status" value="1"/>
</dbReference>
<reference evidence="8" key="1">
    <citation type="journal article" date="2010" name="Stand. Genomic Sci.">
        <title>Complete genome sequence of 'Thermobaculum terrenum' type strain (YNP1).</title>
        <authorList>
            <person name="Kiss H."/>
            <person name="Cleland D."/>
            <person name="Lapidus A."/>
            <person name="Lucas S."/>
            <person name="Glavina Del Rio T."/>
            <person name="Nolan M."/>
            <person name="Tice H."/>
            <person name="Han C."/>
            <person name="Goodwin L."/>
            <person name="Pitluck S."/>
            <person name="Liolios K."/>
            <person name="Ivanova N."/>
            <person name="Mavromatis K."/>
            <person name="Ovchinnikova G."/>
            <person name="Pati A."/>
            <person name="Chen A."/>
            <person name="Palaniappan K."/>
            <person name="Land M."/>
            <person name="Hauser L."/>
            <person name="Chang Y."/>
            <person name="Jeffries C."/>
            <person name="Lu M."/>
            <person name="Brettin T."/>
            <person name="Detter J."/>
            <person name="Goker M."/>
            <person name="Tindall B."/>
            <person name="Beck B."/>
            <person name="McDermott T."/>
            <person name="Woyke T."/>
            <person name="Bristow J."/>
            <person name="Eisen J."/>
            <person name="Markowitz V."/>
            <person name="Hugenholtz P."/>
            <person name="Kyrpides N."/>
            <person name="Klenk H."/>
            <person name="Cheng J."/>
        </authorList>
    </citation>
    <scope>NUCLEOTIDE SEQUENCE [LARGE SCALE GENOMIC DNA]</scope>
    <source>
        <strain evidence="8">ATCC BAA-798 / YNP1</strain>
    </source>
</reference>
<dbReference type="KEGG" id="ttr:Tter_2668"/>
<feature type="transmembrane region" description="Helical" evidence="6">
    <location>
        <begin position="6"/>
        <end position="32"/>
    </location>
</feature>
<dbReference type="Proteomes" id="UP000000323">
    <property type="component" value="Chromosome 2"/>
</dbReference>
<dbReference type="eggNOG" id="COG0306">
    <property type="taxonomic scope" value="Bacteria"/>
</dbReference>
<dbReference type="GO" id="GO:0035435">
    <property type="term" value="P:phosphate ion transmembrane transport"/>
    <property type="evidence" value="ECO:0007669"/>
    <property type="project" value="TreeGrafter"/>
</dbReference>
<feature type="transmembrane region" description="Helical" evidence="6">
    <location>
        <begin position="215"/>
        <end position="235"/>
    </location>
</feature>
<accession>D1CII5</accession>
<dbReference type="HOGENOM" id="CLU_015355_1_1_0"/>
<proteinExistence type="predicted"/>
<feature type="transmembrane region" description="Helical" evidence="6">
    <location>
        <begin position="109"/>
        <end position="128"/>
    </location>
</feature>
<dbReference type="InterPro" id="IPR001204">
    <property type="entry name" value="Phos_transporter"/>
</dbReference>
<feature type="transmembrane region" description="Helical" evidence="6">
    <location>
        <begin position="134"/>
        <end position="160"/>
    </location>
</feature>
<evidence type="ECO:0000256" key="6">
    <source>
        <dbReference type="SAM" id="Phobius"/>
    </source>
</evidence>
<dbReference type="GO" id="GO:0016020">
    <property type="term" value="C:membrane"/>
    <property type="evidence" value="ECO:0007669"/>
    <property type="project" value="UniProtKB-SubCell"/>
</dbReference>
<evidence type="ECO:0000256" key="3">
    <source>
        <dbReference type="ARBA" id="ARBA00022692"/>
    </source>
</evidence>
<keyword evidence="2" id="KW-0813">Transport</keyword>
<dbReference type="Pfam" id="PF01384">
    <property type="entry name" value="PHO4"/>
    <property type="match status" value="2"/>
</dbReference>
<gene>
    <name evidence="7" type="ordered locus">Tter_2668</name>
</gene>
<evidence type="ECO:0000313" key="8">
    <source>
        <dbReference type="Proteomes" id="UP000000323"/>
    </source>
</evidence>
<evidence type="ECO:0000256" key="1">
    <source>
        <dbReference type="ARBA" id="ARBA00004141"/>
    </source>
</evidence>
<feature type="transmembrane region" description="Helical" evidence="6">
    <location>
        <begin position="300"/>
        <end position="323"/>
    </location>
</feature>
<keyword evidence="4 6" id="KW-1133">Transmembrane helix</keyword>
<name>D1CII5_THET1</name>
<evidence type="ECO:0000256" key="2">
    <source>
        <dbReference type="ARBA" id="ARBA00022448"/>
    </source>
</evidence>